<dbReference type="InterPro" id="IPR013010">
    <property type="entry name" value="Znf_SIAH"/>
</dbReference>
<dbReference type="AlphaFoldDB" id="A0AAW1UNK0"/>
<name>A0AAW1UNK0_9CUCU</name>
<dbReference type="GO" id="GO:0031624">
    <property type="term" value="F:ubiquitin conjugating enzyme binding"/>
    <property type="evidence" value="ECO:0007669"/>
    <property type="project" value="TreeGrafter"/>
</dbReference>
<keyword evidence="2 4" id="KW-0863">Zinc-finger</keyword>
<dbReference type="PROSITE" id="PS51081">
    <property type="entry name" value="ZF_SIAH"/>
    <property type="match status" value="2"/>
</dbReference>
<keyword evidence="1" id="KW-0479">Metal-binding</keyword>
<organism evidence="6 7">
    <name type="scientific">Henosepilachna vigintioctopunctata</name>
    <dbReference type="NCBI Taxonomy" id="420089"/>
    <lineage>
        <taxon>Eukaryota</taxon>
        <taxon>Metazoa</taxon>
        <taxon>Ecdysozoa</taxon>
        <taxon>Arthropoda</taxon>
        <taxon>Hexapoda</taxon>
        <taxon>Insecta</taxon>
        <taxon>Pterygota</taxon>
        <taxon>Neoptera</taxon>
        <taxon>Endopterygota</taxon>
        <taxon>Coleoptera</taxon>
        <taxon>Polyphaga</taxon>
        <taxon>Cucujiformia</taxon>
        <taxon>Coccinelloidea</taxon>
        <taxon>Coccinellidae</taxon>
        <taxon>Epilachninae</taxon>
        <taxon>Epilachnini</taxon>
        <taxon>Henosepilachna</taxon>
    </lineage>
</organism>
<dbReference type="GO" id="GO:0043161">
    <property type="term" value="P:proteasome-mediated ubiquitin-dependent protein catabolic process"/>
    <property type="evidence" value="ECO:0007669"/>
    <property type="project" value="TreeGrafter"/>
</dbReference>
<feature type="domain" description="SIAH-type" evidence="5">
    <location>
        <begin position="61"/>
        <end position="126"/>
    </location>
</feature>
<protein>
    <recommendedName>
        <fullName evidence="5">SIAH-type domain-containing protein</fullName>
    </recommendedName>
</protein>
<evidence type="ECO:0000313" key="7">
    <source>
        <dbReference type="Proteomes" id="UP001431783"/>
    </source>
</evidence>
<dbReference type="EMBL" id="JARQZJ010000074">
    <property type="protein sequence ID" value="KAK9882321.1"/>
    <property type="molecule type" value="Genomic_DNA"/>
</dbReference>
<feature type="domain" description="SIAH-type" evidence="5">
    <location>
        <begin position="309"/>
        <end position="365"/>
    </location>
</feature>
<dbReference type="GO" id="GO:0061630">
    <property type="term" value="F:ubiquitin protein ligase activity"/>
    <property type="evidence" value="ECO:0007669"/>
    <property type="project" value="TreeGrafter"/>
</dbReference>
<proteinExistence type="predicted"/>
<dbReference type="InterPro" id="IPR004162">
    <property type="entry name" value="SINA-like_animal"/>
</dbReference>
<dbReference type="Pfam" id="PF21361">
    <property type="entry name" value="Sina_ZnF"/>
    <property type="match status" value="2"/>
</dbReference>
<reference evidence="6 7" key="1">
    <citation type="submission" date="2023-03" db="EMBL/GenBank/DDBJ databases">
        <title>Genome insight into feeding habits of ladybird beetles.</title>
        <authorList>
            <person name="Li H.-S."/>
            <person name="Huang Y.-H."/>
            <person name="Pang H."/>
        </authorList>
    </citation>
    <scope>NUCLEOTIDE SEQUENCE [LARGE SCALE GENOMIC DNA]</scope>
    <source>
        <strain evidence="6">SYSU_2023b</strain>
        <tissue evidence="6">Whole body</tissue>
    </source>
</reference>
<dbReference type="PANTHER" id="PTHR45877:SF2">
    <property type="entry name" value="E3 UBIQUITIN-PROTEIN LIGASE SINA-RELATED"/>
    <property type="match status" value="1"/>
</dbReference>
<dbReference type="InterPro" id="IPR013083">
    <property type="entry name" value="Znf_RING/FYVE/PHD"/>
</dbReference>
<evidence type="ECO:0000256" key="2">
    <source>
        <dbReference type="ARBA" id="ARBA00022771"/>
    </source>
</evidence>
<evidence type="ECO:0000256" key="1">
    <source>
        <dbReference type="ARBA" id="ARBA00022723"/>
    </source>
</evidence>
<sequence>MEIEVSDEITCTLCGSFLSVSPIMDVEDIGMVCGRCQDSIYMNKTNPKIERQSLYEKLASSKRFPCKYNLLGCVEKPKWNDVIDHEKSCSFGIIACFDLCKEHSKEICEWRSKKEYFILHFVGSHPEYFVTQPKVALKEILTKEYCMLLTEYSKTFIFFRFVFDEETDSICVMAVTDRSERAKDIHYELKMSDDEKKSISFSEYSVLNCLYIGADVKKFGYKIKMSLIRNFSEFDYISINIGSRKSENITEMSCVSSSLKCDNCKKYLVPPSYFYFDETYRKHKQICLNCSPQLDCSKNHETYNFMSFYTKFPCINSSRGCNFIYSYSDATIHQYICPLNIRQCFFCDWKGKINALEKHISEKHEISEFNIAHKLTSGKLLFLLDEQFLSLDVKSVRIGDSYSYEFIVQSEPSEKLGYKYEIEIFSEELISTKLSFQQIADNKLFYIFDKNEKCRKISVPLDLLEQLFPITSHLKFEFNVSKLIINK</sequence>
<evidence type="ECO:0000313" key="6">
    <source>
        <dbReference type="EMBL" id="KAK9882321.1"/>
    </source>
</evidence>
<comment type="caution">
    <text evidence="6">The sequence shown here is derived from an EMBL/GenBank/DDBJ whole genome shotgun (WGS) entry which is preliminary data.</text>
</comment>
<accession>A0AAW1UNK0</accession>
<dbReference type="Gene3D" id="3.30.40.10">
    <property type="entry name" value="Zinc/RING finger domain, C3HC4 (zinc finger)"/>
    <property type="match status" value="2"/>
</dbReference>
<evidence type="ECO:0000256" key="3">
    <source>
        <dbReference type="ARBA" id="ARBA00022833"/>
    </source>
</evidence>
<dbReference type="Proteomes" id="UP001431783">
    <property type="component" value="Unassembled WGS sequence"/>
</dbReference>
<dbReference type="PANTHER" id="PTHR45877">
    <property type="entry name" value="E3 UBIQUITIN-PROTEIN LIGASE SIAH2"/>
    <property type="match status" value="1"/>
</dbReference>
<dbReference type="SUPFAM" id="SSF49599">
    <property type="entry name" value="TRAF domain-like"/>
    <property type="match status" value="2"/>
</dbReference>
<keyword evidence="7" id="KW-1185">Reference proteome</keyword>
<evidence type="ECO:0000256" key="4">
    <source>
        <dbReference type="PROSITE-ProRule" id="PRU00455"/>
    </source>
</evidence>
<keyword evidence="3" id="KW-0862">Zinc</keyword>
<dbReference type="GO" id="GO:0008270">
    <property type="term" value="F:zinc ion binding"/>
    <property type="evidence" value="ECO:0007669"/>
    <property type="project" value="UniProtKB-KW"/>
</dbReference>
<gene>
    <name evidence="6" type="ORF">WA026_020438</name>
</gene>
<evidence type="ECO:0000259" key="5">
    <source>
        <dbReference type="PROSITE" id="PS51081"/>
    </source>
</evidence>
<dbReference type="GO" id="GO:0005737">
    <property type="term" value="C:cytoplasm"/>
    <property type="evidence" value="ECO:0007669"/>
    <property type="project" value="TreeGrafter"/>
</dbReference>